<dbReference type="InterPro" id="IPR024735">
    <property type="entry name" value="TcpC"/>
</dbReference>
<accession>A0A378MFA3</accession>
<dbReference type="AlphaFoldDB" id="A0A378MFA3"/>
<dbReference type="Gene3D" id="3.10.450.540">
    <property type="match status" value="1"/>
</dbReference>
<dbReference type="RefSeq" id="WP_115345887.1">
    <property type="nucleotide sequence ID" value="NZ_UGPG01000001.1"/>
</dbReference>
<dbReference type="EMBL" id="UGPG01000001">
    <property type="protein sequence ID" value="STY44203.1"/>
    <property type="molecule type" value="Genomic_DNA"/>
</dbReference>
<sequence length="150" mass="16854">MQDKKEKEQTGLLNIPVIANGTGYAVKGTPYFSSTYGLKGTIQVKAEELPEYTGTQSKAIEAFLQDFFEKYTTAKKEDMAYMMKVPETVQGFFSFAKINNLTLYQGKDGVIAKGIAVFEEKETKIPTDESFTINLQKKGGQYFVSDFKHE</sequence>
<name>A0A378MFA3_LISGR</name>
<dbReference type="Proteomes" id="UP000254879">
    <property type="component" value="Unassembled WGS sequence"/>
</dbReference>
<proteinExistence type="predicted"/>
<protein>
    <submittedName>
        <fullName evidence="1">Conjugative transposon protein TcpC</fullName>
    </submittedName>
</protein>
<reference evidence="1 2" key="1">
    <citation type="submission" date="2018-06" db="EMBL/GenBank/DDBJ databases">
        <authorList>
            <consortium name="Pathogen Informatics"/>
            <person name="Doyle S."/>
        </authorList>
    </citation>
    <scope>NUCLEOTIDE SEQUENCE [LARGE SCALE GENOMIC DNA]</scope>
    <source>
        <strain evidence="2">NCTC 10815</strain>
    </source>
</reference>
<organism evidence="1 2">
    <name type="scientific">Listeria grayi</name>
    <name type="common">Listeria murrayi</name>
    <dbReference type="NCBI Taxonomy" id="1641"/>
    <lineage>
        <taxon>Bacteria</taxon>
        <taxon>Bacillati</taxon>
        <taxon>Bacillota</taxon>
        <taxon>Bacilli</taxon>
        <taxon>Bacillales</taxon>
        <taxon>Listeriaceae</taxon>
        <taxon>Listeria</taxon>
    </lineage>
</organism>
<evidence type="ECO:0000313" key="1">
    <source>
        <dbReference type="EMBL" id="STY44203.1"/>
    </source>
</evidence>
<dbReference type="InterPro" id="IPR035628">
    <property type="entry name" value="TcpC_C"/>
</dbReference>
<dbReference type="CDD" id="cd16428">
    <property type="entry name" value="TcpC_C"/>
    <property type="match status" value="1"/>
</dbReference>
<gene>
    <name evidence="1" type="ORF">NCTC10815_01523</name>
</gene>
<dbReference type="Pfam" id="PF12642">
    <property type="entry name" value="TpcC"/>
    <property type="match status" value="1"/>
</dbReference>
<evidence type="ECO:0000313" key="2">
    <source>
        <dbReference type="Proteomes" id="UP000254879"/>
    </source>
</evidence>